<evidence type="ECO:0000256" key="6">
    <source>
        <dbReference type="ARBA" id="ARBA00030036"/>
    </source>
</evidence>
<evidence type="ECO:0000313" key="10">
    <source>
        <dbReference type="Proteomes" id="UP000594260"/>
    </source>
</evidence>
<organism evidence="9 10">
    <name type="scientific">Varroa destructor</name>
    <name type="common">Honeybee mite</name>
    <dbReference type="NCBI Taxonomy" id="109461"/>
    <lineage>
        <taxon>Eukaryota</taxon>
        <taxon>Metazoa</taxon>
        <taxon>Ecdysozoa</taxon>
        <taxon>Arthropoda</taxon>
        <taxon>Chelicerata</taxon>
        <taxon>Arachnida</taxon>
        <taxon>Acari</taxon>
        <taxon>Parasitiformes</taxon>
        <taxon>Mesostigmata</taxon>
        <taxon>Gamasina</taxon>
        <taxon>Dermanyssoidea</taxon>
        <taxon>Varroidae</taxon>
        <taxon>Varroa</taxon>
    </lineage>
</organism>
<dbReference type="AlphaFoldDB" id="A0A7M7JKY5"/>
<feature type="compositionally biased region" description="Gly residues" evidence="8">
    <location>
        <begin position="35"/>
        <end position="46"/>
    </location>
</feature>
<keyword evidence="3" id="KW-0809">Transit peptide</keyword>
<dbReference type="OMA" id="AFHEEHI"/>
<dbReference type="EnsemblMetazoa" id="XM_022793279">
    <property type="protein sequence ID" value="XP_022649014"/>
    <property type="gene ID" value="LOC111245224"/>
</dbReference>
<accession>A0A7M7JKY5</accession>
<evidence type="ECO:0000313" key="9">
    <source>
        <dbReference type="EnsemblMetazoa" id="XP_022649014"/>
    </source>
</evidence>
<proteinExistence type="inferred from homology"/>
<dbReference type="Pfam" id="PF04568">
    <property type="entry name" value="IATP"/>
    <property type="match status" value="1"/>
</dbReference>
<keyword evidence="10" id="KW-1185">Reference proteome</keyword>
<dbReference type="RefSeq" id="XP_022649014.1">
    <property type="nucleotide sequence ID" value="XM_022793279.1"/>
</dbReference>
<dbReference type="PANTHER" id="PTHR48417:SF1">
    <property type="entry name" value="ATP SYNTHASE F1 SUBUNIT EPSILON"/>
    <property type="match status" value="1"/>
</dbReference>
<evidence type="ECO:0000256" key="2">
    <source>
        <dbReference type="ARBA" id="ARBA00010901"/>
    </source>
</evidence>
<keyword evidence="5" id="KW-0496">Mitochondrion</keyword>
<evidence type="ECO:0000256" key="4">
    <source>
        <dbReference type="ARBA" id="ARBA00023054"/>
    </source>
</evidence>
<dbReference type="FunCoup" id="A0A7M7JKY5">
    <property type="interactions" value="788"/>
</dbReference>
<evidence type="ECO:0000256" key="8">
    <source>
        <dbReference type="SAM" id="MobiDB-lite"/>
    </source>
</evidence>
<reference evidence="9" key="1">
    <citation type="submission" date="2021-01" db="UniProtKB">
        <authorList>
            <consortium name="EnsemblMetazoa"/>
        </authorList>
    </citation>
    <scope>IDENTIFICATION</scope>
</reference>
<keyword evidence="4 7" id="KW-0175">Coiled coil</keyword>
<dbReference type="OrthoDB" id="10045676at2759"/>
<dbReference type="Proteomes" id="UP000594260">
    <property type="component" value="Unplaced"/>
</dbReference>
<feature type="region of interest" description="Disordered" evidence="8">
    <location>
        <begin position="35"/>
        <end position="55"/>
    </location>
</feature>
<comment type="subcellular location">
    <subcellularLocation>
        <location evidence="1">Mitochondrion</location>
    </subcellularLocation>
</comment>
<evidence type="ECO:0000256" key="7">
    <source>
        <dbReference type="SAM" id="Coils"/>
    </source>
</evidence>
<dbReference type="GeneID" id="111245224"/>
<name>A0A7M7JKY5_VARDE</name>
<dbReference type="GO" id="GO:0042030">
    <property type="term" value="F:ATPase inhibitor activity"/>
    <property type="evidence" value="ECO:0007669"/>
    <property type="project" value="InterPro"/>
</dbReference>
<dbReference type="GO" id="GO:0005739">
    <property type="term" value="C:mitochondrion"/>
    <property type="evidence" value="ECO:0007669"/>
    <property type="project" value="UniProtKB-SubCell"/>
</dbReference>
<dbReference type="InterPro" id="IPR007648">
    <property type="entry name" value="ATPase_inhibitor_mt"/>
</dbReference>
<dbReference type="SUPFAM" id="SSF64602">
    <property type="entry name" value="F1 ATPase inhibitor, IF1, C-terminal domain"/>
    <property type="match status" value="1"/>
</dbReference>
<protein>
    <recommendedName>
        <fullName evidence="6">ATP synthase F1 subunit epsilon</fullName>
    </recommendedName>
</protein>
<comment type="similarity">
    <text evidence="2">Belongs to the ATPase inhibitor family.</text>
</comment>
<dbReference type="PANTHER" id="PTHR48417">
    <property type="entry name" value="ATP SYNTHASE F1 SUBUNIT EPSILON"/>
    <property type="match status" value="1"/>
</dbReference>
<evidence type="ECO:0000256" key="1">
    <source>
        <dbReference type="ARBA" id="ARBA00004173"/>
    </source>
</evidence>
<dbReference type="FunFam" id="1.20.5.500:FF:000007">
    <property type="entry name" value="ATPase inhibitor, putative"/>
    <property type="match status" value="1"/>
</dbReference>
<dbReference type="KEGG" id="vde:111245224"/>
<evidence type="ECO:0000256" key="3">
    <source>
        <dbReference type="ARBA" id="ARBA00022946"/>
    </source>
</evidence>
<dbReference type="Gene3D" id="1.20.5.500">
    <property type="entry name" value="Single helix bin"/>
    <property type="match status" value="1"/>
</dbReference>
<evidence type="ECO:0000256" key="5">
    <source>
        <dbReference type="ARBA" id="ARBA00023128"/>
    </source>
</evidence>
<dbReference type="InParanoid" id="A0A7M7JKY5"/>
<feature type="coiled-coil region" evidence="7">
    <location>
        <begin position="72"/>
        <end position="113"/>
    </location>
</feature>
<sequence>MASLKVNDFVKFLVTTGIHRAGTVRAMATFAGEFGSGSGKGGGSGGSIRDAGGAMGKREAVQEEQYFRKKQAEQLAALHDHLEDEIRQHEVQIKLHEEAIKRSKAKLEASKRSTD</sequence>